<gene>
    <name evidence="1" type="ORF">HAP41_0000045215</name>
</gene>
<reference evidence="1" key="2">
    <citation type="submission" date="2022-04" db="EMBL/GenBank/DDBJ databases">
        <authorList>
            <person name="Bromfield E.S.P."/>
            <person name="Cloutier S."/>
        </authorList>
    </citation>
    <scope>NUCLEOTIDE SEQUENCE</scope>
    <source>
        <strain evidence="1">1S5</strain>
    </source>
</reference>
<protein>
    <submittedName>
        <fullName evidence="1">Uncharacterized protein</fullName>
    </submittedName>
</protein>
<organism evidence="1 2">
    <name type="scientific">Bradyrhizobium barranii subsp. apii</name>
    <dbReference type="NCBI Taxonomy" id="2819348"/>
    <lineage>
        <taxon>Bacteria</taxon>
        <taxon>Pseudomonadati</taxon>
        <taxon>Pseudomonadota</taxon>
        <taxon>Alphaproteobacteria</taxon>
        <taxon>Hyphomicrobiales</taxon>
        <taxon>Nitrobacteraceae</taxon>
        <taxon>Bradyrhizobium</taxon>
        <taxon>Bradyrhizobium barranii</taxon>
    </lineage>
</organism>
<dbReference type="EMBL" id="CP096255">
    <property type="protein sequence ID" value="UPT87255.1"/>
    <property type="molecule type" value="Genomic_DNA"/>
</dbReference>
<accession>A0A8T5UW59</accession>
<dbReference type="AlphaFoldDB" id="A0A8T5UW59"/>
<evidence type="ECO:0000313" key="2">
    <source>
        <dbReference type="Proteomes" id="UP000551709"/>
    </source>
</evidence>
<evidence type="ECO:0000313" key="1">
    <source>
        <dbReference type="EMBL" id="UPT87255.1"/>
    </source>
</evidence>
<sequence>MRRIFKSSVFLMAAVYFLVDVVLFALAKPVLRWLADCWVFESVRAWIVSLRPYPTLALFIVPVILLEPVKPVAAYLTATGHIVEGLMVLIFGELLKFLLVERLFKLSREKLISIPAFAWCYDKFCQAQDWVATLRTWQLTRRLSALAKHAIQNYVLEFKTAQKQKRLFLRARLVSVREPIGGLGLDGTAQLFTRVIQPDARARAGARTKG</sequence>
<dbReference type="Proteomes" id="UP000551709">
    <property type="component" value="Chromosome"/>
</dbReference>
<proteinExistence type="predicted"/>
<reference evidence="1" key="1">
    <citation type="journal article" date="2017" name="Syst. Appl. Microbiol.">
        <title>Soybeans inoculated with root zone soils of Canadian native legumes harbour diverse and novel Bradyrhizobium spp. that possess agricultural potential.</title>
        <authorList>
            <person name="Bromfield E.S.P."/>
            <person name="Cloutier S."/>
            <person name="Tambong J.T."/>
            <person name="Tran Thi T.V."/>
        </authorList>
    </citation>
    <scope>NUCLEOTIDE SEQUENCE</scope>
    <source>
        <strain evidence="1">1S5</strain>
    </source>
</reference>
<name>A0A8T5UW59_9BRAD</name>
<dbReference type="RefSeq" id="WP_224580560.1">
    <property type="nucleotide sequence ID" value="NZ_CP096255.1"/>
</dbReference>